<protein>
    <submittedName>
        <fullName evidence="5">Glycosyl hydrolase</fullName>
    </submittedName>
</protein>
<organism evidence="5 6">
    <name type="scientific">Nocardiopsis alborubida</name>
    <dbReference type="NCBI Taxonomy" id="146802"/>
    <lineage>
        <taxon>Bacteria</taxon>
        <taxon>Bacillati</taxon>
        <taxon>Actinomycetota</taxon>
        <taxon>Actinomycetes</taxon>
        <taxon>Streptosporangiales</taxon>
        <taxon>Nocardiopsidaceae</taxon>
        <taxon>Nocardiopsis</taxon>
    </lineage>
</organism>
<dbReference type="InterPro" id="IPR050288">
    <property type="entry name" value="Cellulose_deg_GH3"/>
</dbReference>
<dbReference type="PANTHER" id="PTHR42715">
    <property type="entry name" value="BETA-GLUCOSIDASE"/>
    <property type="match status" value="1"/>
</dbReference>
<dbReference type="Pfam" id="PF00933">
    <property type="entry name" value="Glyco_hydro_3"/>
    <property type="match status" value="1"/>
</dbReference>
<evidence type="ECO:0000256" key="1">
    <source>
        <dbReference type="ARBA" id="ARBA00005336"/>
    </source>
</evidence>
<evidence type="ECO:0000313" key="6">
    <source>
        <dbReference type="Proteomes" id="UP000553209"/>
    </source>
</evidence>
<gene>
    <name evidence="5" type="ORF">HGB44_30415</name>
</gene>
<proteinExistence type="inferred from homology"/>
<dbReference type="SUPFAM" id="SSF51445">
    <property type="entry name" value="(Trans)glycosidases"/>
    <property type="match status" value="1"/>
</dbReference>
<dbReference type="Gene3D" id="3.40.50.1700">
    <property type="entry name" value="Glycoside hydrolase family 3 C-terminal domain"/>
    <property type="match status" value="1"/>
</dbReference>
<dbReference type="Gene3D" id="3.20.20.300">
    <property type="entry name" value="Glycoside hydrolase, family 3, N-terminal domain"/>
    <property type="match status" value="1"/>
</dbReference>
<reference evidence="5 6" key="1">
    <citation type="submission" date="2020-04" db="EMBL/GenBank/DDBJ databases">
        <title>MicrobeNet Type strains.</title>
        <authorList>
            <person name="Nicholson A.C."/>
        </authorList>
    </citation>
    <scope>NUCLEOTIDE SEQUENCE [LARGE SCALE GENOMIC DNA]</scope>
    <source>
        <strain evidence="5 6">ATCC 23612</strain>
    </source>
</reference>
<accession>A0A7X6MJ36</accession>
<feature type="domain" description="Fibronectin type III-like" evidence="4">
    <location>
        <begin position="689"/>
        <end position="758"/>
    </location>
</feature>
<dbReference type="SUPFAM" id="SSF52279">
    <property type="entry name" value="Beta-D-glucan exohydrolase, C-terminal domain"/>
    <property type="match status" value="1"/>
</dbReference>
<dbReference type="FunFam" id="3.20.20.300:FF:000011">
    <property type="entry name" value="Glycosyl hydrolase"/>
    <property type="match status" value="1"/>
</dbReference>
<dbReference type="PRINTS" id="PR00133">
    <property type="entry name" value="GLHYDRLASE3"/>
</dbReference>
<sequence length="806" mass="84961">MTGPSEHVADREDADDGWRDPSLPDATRVERLLGSMTLEEKVAQLHGVWVSADASGEAVAPHQHDLTQEPPAWEKVIEHGLGQLTRPFGTLPVDPAAGRASLARSQREIMAANRFGIPALAHEECLAGFAAWTATIYPVPLAWGASFDPDLVERMAAQIGGSMRRVGVHQGLAPVLDVSRDPRWGRTEETIGEDPHLVATVGTAYVRGLQSAGIVATLKHFTGYSASRGGRNLAPVSIGPREFADVLLPPFEMAVRDGGAGSVMSAYNDIDGVPAAADTRLLTGLLRDQWGFEGTVVADYFGVAFLQTLHRVADSAERAGALALTAGVDVELPTVHCYGDLLTALVRSGEVSEELVDRAARRVLLQKCGLGLLDAGWSPEPEDPAVPVDLDPAEHRALARELAERSVVLLSNTDDVLPLTGTGDLALVGPLADTADAVLGCYSFPAHVGRRHPGTAVGVEIPTLLESLGAELPGVRVEHRAGCSVDGDSTDGFAEALLAAGRARVCVAVVGDRSDLFGRGTSGEGCDAEDLRLPGVQQEFLEALADTGTPVVAVVVSGRPYVLGPVADRLAAVVQAFLPGEEGMPAVAGVLSGRVNPSGRLPVSVPRTSGGQPATYLGPDLAHRSEVSSVDPTPRHPFGHGLSYTRFVWEDPRVDAGPVRPGEVPRVGTDGEVTVGCTVRNVGGAAGTEVVQLYLHDPVAQVARPRRQLVGYARVHLEAGEARAVDFSVHADLASYTGPDGRRIVEPGRLELLLSASSEDVRHTVPVLLDGPTRVVDHTRRLACGIQLDPVDQDEQAGRKEVAARG</sequence>
<dbReference type="InterPro" id="IPR013783">
    <property type="entry name" value="Ig-like_fold"/>
</dbReference>
<dbReference type="AlphaFoldDB" id="A0A7X6MJ36"/>
<dbReference type="InterPro" id="IPR017853">
    <property type="entry name" value="GH"/>
</dbReference>
<keyword evidence="2 5" id="KW-0378">Hydrolase</keyword>
<evidence type="ECO:0000259" key="4">
    <source>
        <dbReference type="SMART" id="SM01217"/>
    </source>
</evidence>
<feature type="region of interest" description="Disordered" evidence="3">
    <location>
        <begin position="1"/>
        <end position="24"/>
    </location>
</feature>
<dbReference type="InterPro" id="IPR036881">
    <property type="entry name" value="Glyco_hydro_3_C_sf"/>
</dbReference>
<comment type="similarity">
    <text evidence="1">Belongs to the glycosyl hydrolase 3 family.</text>
</comment>
<dbReference type="SMART" id="SM01217">
    <property type="entry name" value="Fn3_like"/>
    <property type="match status" value="1"/>
</dbReference>
<dbReference type="InterPro" id="IPR001764">
    <property type="entry name" value="Glyco_hydro_3_N"/>
</dbReference>
<dbReference type="Pfam" id="PF01915">
    <property type="entry name" value="Glyco_hydro_3_C"/>
    <property type="match status" value="1"/>
</dbReference>
<keyword evidence="6" id="KW-1185">Reference proteome</keyword>
<dbReference type="EMBL" id="JAAXPG010000048">
    <property type="protein sequence ID" value="NKZ01946.1"/>
    <property type="molecule type" value="Genomic_DNA"/>
</dbReference>
<dbReference type="InterPro" id="IPR026891">
    <property type="entry name" value="Fn3-like"/>
</dbReference>
<dbReference type="InterPro" id="IPR036962">
    <property type="entry name" value="Glyco_hydro_3_N_sf"/>
</dbReference>
<dbReference type="Gene3D" id="2.60.40.10">
    <property type="entry name" value="Immunoglobulins"/>
    <property type="match status" value="1"/>
</dbReference>
<dbReference type="Pfam" id="PF14310">
    <property type="entry name" value="Fn3-like"/>
    <property type="match status" value="1"/>
</dbReference>
<dbReference type="GO" id="GO:0004553">
    <property type="term" value="F:hydrolase activity, hydrolyzing O-glycosyl compounds"/>
    <property type="evidence" value="ECO:0007669"/>
    <property type="project" value="InterPro"/>
</dbReference>
<comment type="caution">
    <text evidence="5">The sequence shown here is derived from an EMBL/GenBank/DDBJ whole genome shotgun (WGS) entry which is preliminary data.</text>
</comment>
<name>A0A7X6MJ36_9ACTN</name>
<dbReference type="InterPro" id="IPR002772">
    <property type="entry name" value="Glyco_hydro_3_C"/>
</dbReference>
<evidence type="ECO:0000256" key="2">
    <source>
        <dbReference type="ARBA" id="ARBA00022801"/>
    </source>
</evidence>
<evidence type="ECO:0000313" key="5">
    <source>
        <dbReference type="EMBL" id="NKZ01946.1"/>
    </source>
</evidence>
<dbReference type="PANTHER" id="PTHR42715:SF10">
    <property type="entry name" value="BETA-GLUCOSIDASE"/>
    <property type="match status" value="1"/>
</dbReference>
<dbReference type="Proteomes" id="UP000553209">
    <property type="component" value="Unassembled WGS sequence"/>
</dbReference>
<feature type="compositionally biased region" description="Basic and acidic residues" evidence="3">
    <location>
        <begin position="7"/>
        <end position="19"/>
    </location>
</feature>
<dbReference type="GO" id="GO:0005975">
    <property type="term" value="P:carbohydrate metabolic process"/>
    <property type="evidence" value="ECO:0007669"/>
    <property type="project" value="InterPro"/>
</dbReference>
<evidence type="ECO:0000256" key="3">
    <source>
        <dbReference type="SAM" id="MobiDB-lite"/>
    </source>
</evidence>
<dbReference type="RefSeq" id="WP_061082877.1">
    <property type="nucleotide sequence ID" value="NZ_JAAXPG010000048.1"/>
</dbReference>